<name>A0A346HGN8_9CUCU</name>
<evidence type="ECO:0000256" key="1">
    <source>
        <dbReference type="SAM" id="SignalP"/>
    </source>
</evidence>
<dbReference type="InterPro" id="IPR006170">
    <property type="entry name" value="PBP/GOBP"/>
</dbReference>
<evidence type="ECO:0000313" key="2">
    <source>
        <dbReference type="EMBL" id="AXO78394.1"/>
    </source>
</evidence>
<protein>
    <submittedName>
        <fullName evidence="2">Odorant binding protein 16</fullName>
    </submittedName>
</protein>
<feature type="chain" id="PRO_5016863871" evidence="1">
    <location>
        <begin position="20"/>
        <end position="139"/>
    </location>
</feature>
<dbReference type="SUPFAM" id="SSF47565">
    <property type="entry name" value="Insect pheromone/odorant-binding proteins"/>
    <property type="match status" value="1"/>
</dbReference>
<dbReference type="SMART" id="SM00708">
    <property type="entry name" value="PhBP"/>
    <property type="match status" value="1"/>
</dbReference>
<dbReference type="Pfam" id="PF01395">
    <property type="entry name" value="PBP_GOBP"/>
    <property type="match status" value="1"/>
</dbReference>
<accession>A0A346HGN8</accession>
<organism evidence="2">
    <name type="scientific">Xylotrechus quadripes</name>
    <dbReference type="NCBI Taxonomy" id="554073"/>
    <lineage>
        <taxon>Eukaryota</taxon>
        <taxon>Metazoa</taxon>
        <taxon>Ecdysozoa</taxon>
        <taxon>Arthropoda</taxon>
        <taxon>Hexapoda</taxon>
        <taxon>Insecta</taxon>
        <taxon>Pterygota</taxon>
        <taxon>Neoptera</taxon>
        <taxon>Endopterygota</taxon>
        <taxon>Coleoptera</taxon>
        <taxon>Polyphaga</taxon>
        <taxon>Cucujiformia</taxon>
        <taxon>Chrysomeloidea</taxon>
        <taxon>Cerambycidae</taxon>
        <taxon>Cerambycinae</taxon>
        <taxon>Clytini</taxon>
        <taxon>Xylotrechus</taxon>
    </lineage>
</organism>
<dbReference type="CDD" id="cd23992">
    <property type="entry name" value="PBP_GOBP"/>
    <property type="match status" value="1"/>
</dbReference>
<dbReference type="EMBL" id="MG923332">
    <property type="protein sequence ID" value="AXO78394.1"/>
    <property type="molecule type" value="mRNA"/>
</dbReference>
<dbReference type="AlphaFoldDB" id="A0A346HGN8"/>
<dbReference type="GO" id="GO:0005549">
    <property type="term" value="F:odorant binding"/>
    <property type="evidence" value="ECO:0007669"/>
    <property type="project" value="InterPro"/>
</dbReference>
<dbReference type="InterPro" id="IPR036728">
    <property type="entry name" value="PBP_GOBP_sf"/>
</dbReference>
<keyword evidence="1" id="KW-0732">Signal</keyword>
<reference evidence="2" key="1">
    <citation type="submission" date="2018-02" db="EMBL/GenBank/DDBJ databases">
        <title>Candidate odorant binding protein genes of Xylotrechus quadripes.</title>
        <authorList>
            <person name="Ji S.-S."/>
            <person name="Liu N.-Y."/>
        </authorList>
    </citation>
    <scope>NUCLEOTIDE SEQUENCE</scope>
</reference>
<sequence>MKGLVFIVCVTISVTLASGLTEEQKEKVKIVHKECQDDPATHADENKLSDSYKGVEVTGLGAHFLCMSKKLGMQKDNGNVDREAIKRKLSDVITVPEKLQEAVDKCAVQKATPEDTAEHVLKCFHDYAGHVLHAHDHHH</sequence>
<gene>
    <name evidence="2" type="primary">OBP16</name>
</gene>
<feature type="signal peptide" evidence="1">
    <location>
        <begin position="1"/>
        <end position="19"/>
    </location>
</feature>
<dbReference type="Gene3D" id="1.10.238.20">
    <property type="entry name" value="Pheromone/general odorant binding protein domain"/>
    <property type="match status" value="1"/>
</dbReference>
<proteinExistence type="evidence at transcript level"/>